<proteinExistence type="predicted"/>
<name>A0A2Z4PZZ2_PASMD</name>
<organism evidence="2">
    <name type="scientific">Pasteurella multocida</name>
    <dbReference type="NCBI Taxonomy" id="747"/>
    <lineage>
        <taxon>Bacteria</taxon>
        <taxon>Pseudomonadati</taxon>
        <taxon>Pseudomonadota</taxon>
        <taxon>Gammaproteobacteria</taxon>
        <taxon>Pasteurellales</taxon>
        <taxon>Pasteurellaceae</taxon>
        <taxon>Pasteurella</taxon>
    </lineage>
</organism>
<evidence type="ECO:0000259" key="1">
    <source>
        <dbReference type="Pfam" id="PF08765"/>
    </source>
</evidence>
<dbReference type="PANTHER" id="PTHR37812:SF1">
    <property type="entry name" value="MU-LIKE PROPHAGE FLUMU PROTEIN C"/>
    <property type="match status" value="1"/>
</dbReference>
<dbReference type="PANTHER" id="PTHR37812">
    <property type="entry name" value="MU-LIKE PROPHAGE FLUMU PROTEIN C"/>
    <property type="match status" value="1"/>
</dbReference>
<dbReference type="Gene3D" id="1.10.10.60">
    <property type="entry name" value="Homeodomain-like"/>
    <property type="match status" value="1"/>
</dbReference>
<protein>
    <submittedName>
        <fullName evidence="2">DNA binding protein</fullName>
    </submittedName>
</protein>
<feature type="domain" description="Mor transcription activator" evidence="1">
    <location>
        <begin position="14"/>
        <end position="99"/>
    </location>
</feature>
<accession>A0A2Z4PZZ2</accession>
<dbReference type="InterPro" id="IPR014875">
    <property type="entry name" value="Mor_transcription_activator"/>
</dbReference>
<evidence type="ECO:0000313" key="2">
    <source>
        <dbReference type="EMBL" id="AWY03363.1"/>
    </source>
</evidence>
<dbReference type="RefSeq" id="WP_059246478.1">
    <property type="nucleotide sequence ID" value="NZ_JBEUXL010000003.1"/>
</dbReference>
<dbReference type="SUPFAM" id="SSF46689">
    <property type="entry name" value="Homeodomain-like"/>
    <property type="match status" value="1"/>
</dbReference>
<reference evidence="2" key="1">
    <citation type="submission" date="2018-04" db="EMBL/GenBank/DDBJ databases">
        <title>Phage-inducible chromosomal islands are ubiquitous within the bacterial universe.</title>
        <authorList>
            <person name="Fillol-Salom A."/>
            <person name="Martinez-Rubio R."/>
            <person name="F Abdulrahman R."/>
            <person name="Chen J."/>
            <person name="Davies R."/>
            <person name="Penades J.R."/>
        </authorList>
    </citation>
    <scope>NUCLEOTIDE SEQUENCE</scope>
    <source>
        <strain evidence="2">PM172</strain>
    </source>
</reference>
<dbReference type="Pfam" id="PF08765">
    <property type="entry name" value="Mor"/>
    <property type="match status" value="1"/>
</dbReference>
<dbReference type="InterPro" id="IPR052411">
    <property type="entry name" value="c-mor_Regulatory_Protein"/>
</dbReference>
<dbReference type="InterPro" id="IPR009057">
    <property type="entry name" value="Homeodomain-like_sf"/>
</dbReference>
<sequence length="100" mass="11471">METYSRDYAFSEFIESIAIAIKESLGQGGTHEEITQNIINKIYLHNGGMVIYIPKGNSTNINSRNRLIRQEFTGDNHAFLAKKYGLSLQMIYNILRKKTK</sequence>
<dbReference type="AlphaFoldDB" id="A0A2Z4PZZ2"/>
<dbReference type="EMBL" id="MH238469">
    <property type="protein sequence ID" value="AWY03363.1"/>
    <property type="molecule type" value="Genomic_DNA"/>
</dbReference>